<evidence type="ECO:0000256" key="2">
    <source>
        <dbReference type="SAM" id="SignalP"/>
    </source>
</evidence>
<keyword evidence="3" id="KW-0808">Transferase</keyword>
<dbReference type="RefSeq" id="WP_134674512.1">
    <property type="nucleotide sequence ID" value="NZ_SPUH01000001.1"/>
</dbReference>
<sequence length="281" mass="30279">MKPMLLAPLLSALLVACGGATAVTADPAADTPARADTAAALDRVIAGSWRTPEFVARDGARHPKETLSFFGIRPEMTVVEIAPGGGWYMELLAPYLRERGTYVGAIVDPATVAENRREAAERGRRALAERQPASVFDRATIHGYDPAAPRFGTDGSADAVLTFRNVHNWLSAGNAQAMFEGFHKVLKPGGVLGVVEHRADRELPADDRSGYVAEQTVIALAEAAGFRLDARSEINANPADTRDHPNGVWTLPPTNRHDAADAAKYRAIGESDRMTLRFVRD</sequence>
<evidence type="ECO:0000256" key="1">
    <source>
        <dbReference type="SAM" id="MobiDB-lite"/>
    </source>
</evidence>
<dbReference type="PROSITE" id="PS51257">
    <property type="entry name" value="PROKAR_LIPOPROTEIN"/>
    <property type="match status" value="1"/>
</dbReference>
<protein>
    <submittedName>
        <fullName evidence="3">Class I SAM-dependent methyltransferase</fullName>
    </submittedName>
</protein>
<dbReference type="InterPro" id="IPR029063">
    <property type="entry name" value="SAM-dependent_MTases_sf"/>
</dbReference>
<organism evidence="3 4">
    <name type="scientific">Luteimonas yindakuii</name>
    <dbReference type="NCBI Taxonomy" id="2565782"/>
    <lineage>
        <taxon>Bacteria</taxon>
        <taxon>Pseudomonadati</taxon>
        <taxon>Pseudomonadota</taxon>
        <taxon>Gammaproteobacteria</taxon>
        <taxon>Lysobacterales</taxon>
        <taxon>Lysobacteraceae</taxon>
        <taxon>Luteimonas</taxon>
    </lineage>
</organism>
<dbReference type="Proteomes" id="UP000298681">
    <property type="component" value="Unassembled WGS sequence"/>
</dbReference>
<dbReference type="GO" id="GO:0032259">
    <property type="term" value="P:methylation"/>
    <property type="evidence" value="ECO:0007669"/>
    <property type="project" value="UniProtKB-KW"/>
</dbReference>
<comment type="caution">
    <text evidence="3">The sequence shown here is derived from an EMBL/GenBank/DDBJ whole genome shotgun (WGS) entry which is preliminary data.</text>
</comment>
<evidence type="ECO:0000313" key="3">
    <source>
        <dbReference type="EMBL" id="TKS55157.1"/>
    </source>
</evidence>
<dbReference type="EMBL" id="SPUH01000001">
    <property type="protein sequence ID" value="TKS55157.1"/>
    <property type="molecule type" value="Genomic_DNA"/>
</dbReference>
<name>A0A4Z1RK91_9GAMM</name>
<dbReference type="SUPFAM" id="SSF53335">
    <property type="entry name" value="S-adenosyl-L-methionine-dependent methyltransferases"/>
    <property type="match status" value="1"/>
</dbReference>
<evidence type="ECO:0000313" key="4">
    <source>
        <dbReference type="Proteomes" id="UP000298681"/>
    </source>
</evidence>
<dbReference type="Gene3D" id="3.40.50.150">
    <property type="entry name" value="Vaccinia Virus protein VP39"/>
    <property type="match status" value="1"/>
</dbReference>
<proteinExistence type="predicted"/>
<reference evidence="3 4" key="1">
    <citation type="submission" date="2019-01" db="EMBL/GenBank/DDBJ databases">
        <authorList>
            <person name="Zhang S."/>
        </authorList>
    </citation>
    <scope>NUCLEOTIDE SEQUENCE [LARGE SCALE GENOMIC DNA]</scope>
    <source>
        <strain evidence="3 4">1626</strain>
    </source>
</reference>
<dbReference type="AlphaFoldDB" id="A0A4Z1RK91"/>
<accession>A0A4Z1RK91</accession>
<keyword evidence="2" id="KW-0732">Signal</keyword>
<keyword evidence="3" id="KW-0489">Methyltransferase</keyword>
<dbReference type="GO" id="GO:0008168">
    <property type="term" value="F:methyltransferase activity"/>
    <property type="evidence" value="ECO:0007669"/>
    <property type="project" value="UniProtKB-KW"/>
</dbReference>
<feature type="chain" id="PRO_5021331307" evidence="2">
    <location>
        <begin position="23"/>
        <end position="281"/>
    </location>
</feature>
<keyword evidence="4" id="KW-1185">Reference proteome</keyword>
<feature type="region of interest" description="Disordered" evidence="1">
    <location>
        <begin position="236"/>
        <end position="255"/>
    </location>
</feature>
<dbReference type="PIRSF" id="PIRSF031679">
    <property type="entry name" value="Mtase_Alr7345_prd"/>
    <property type="match status" value="1"/>
</dbReference>
<gene>
    <name evidence="3" type="ORF">E4582_10550</name>
</gene>
<feature type="signal peptide" evidence="2">
    <location>
        <begin position="1"/>
        <end position="22"/>
    </location>
</feature>
<dbReference type="InterPro" id="IPR016980">
    <property type="entry name" value="S-AdoMet-dep_MeTrfase_Alr7345"/>
</dbReference>